<name>A0A1Y4N7K8_9FIRM</name>
<accession>A0A1Y4N7K8</accession>
<reference evidence="2" key="1">
    <citation type="submission" date="2017-04" db="EMBL/GenBank/DDBJ databases">
        <title>Function of individual gut microbiota members based on whole genome sequencing of pure cultures obtained from chicken caecum.</title>
        <authorList>
            <person name="Medvecky M."/>
            <person name="Cejkova D."/>
            <person name="Polansky O."/>
            <person name="Karasova D."/>
            <person name="Kubasova T."/>
            <person name="Cizek A."/>
            <person name="Rychlik I."/>
        </authorList>
    </citation>
    <scope>NUCLEOTIDE SEQUENCE [LARGE SCALE GENOMIC DNA]</scope>
    <source>
        <strain evidence="2">An175</strain>
    </source>
</reference>
<dbReference type="AlphaFoldDB" id="A0A1Y4N7K8"/>
<protein>
    <submittedName>
        <fullName evidence="1">Uncharacterized protein</fullName>
    </submittedName>
</protein>
<dbReference type="EMBL" id="NFKP01000003">
    <property type="protein sequence ID" value="OUP70623.1"/>
    <property type="molecule type" value="Genomic_DNA"/>
</dbReference>
<sequence>MMTCFSLMLVTVPIIARADVIEGFDLTAAIDEREKIEQETYPGYHVEVVTIGNRGYSSKLGIFNKKSTELDLEALRDLDSDILLCFCQLVYANEEISNSDLTEEEQEVAEKNRVFLDGTFTQRFFKRDRVFVPKMRIFIKKDQLDLVDSLDISVKFALIPDRDGVTVTLGVRDAEIEYTAQIDLSGFLLGGKYDLINASYESSPRNLKKETIAEPDEYLRIISTETPMLDGFINIPVKVGDSQYYMVHGYELDRVEDQIKYFGG</sequence>
<comment type="caution">
    <text evidence="1">The sequence shown here is derived from an EMBL/GenBank/DDBJ whole genome shotgun (WGS) entry which is preliminary data.</text>
</comment>
<gene>
    <name evidence="1" type="ORF">B5F11_04055</name>
</gene>
<evidence type="ECO:0000313" key="2">
    <source>
        <dbReference type="Proteomes" id="UP000196386"/>
    </source>
</evidence>
<organism evidence="1 2">
    <name type="scientific">Anaerotruncus colihominis</name>
    <dbReference type="NCBI Taxonomy" id="169435"/>
    <lineage>
        <taxon>Bacteria</taxon>
        <taxon>Bacillati</taxon>
        <taxon>Bacillota</taxon>
        <taxon>Clostridia</taxon>
        <taxon>Eubacteriales</taxon>
        <taxon>Oscillospiraceae</taxon>
        <taxon>Anaerotruncus</taxon>
    </lineage>
</organism>
<dbReference type="Proteomes" id="UP000196386">
    <property type="component" value="Unassembled WGS sequence"/>
</dbReference>
<proteinExistence type="predicted"/>
<evidence type="ECO:0000313" key="1">
    <source>
        <dbReference type="EMBL" id="OUP70623.1"/>
    </source>
</evidence>